<dbReference type="CDD" id="cd22152">
    <property type="entry name" value="F-box_AtAFR-like"/>
    <property type="match status" value="1"/>
</dbReference>
<organism evidence="3 4">
    <name type="scientific">Eutrema salsugineum</name>
    <name type="common">Saltwater cress</name>
    <name type="synonym">Sisymbrium salsugineum</name>
    <dbReference type="NCBI Taxonomy" id="72664"/>
    <lineage>
        <taxon>Eukaryota</taxon>
        <taxon>Viridiplantae</taxon>
        <taxon>Streptophyta</taxon>
        <taxon>Embryophyta</taxon>
        <taxon>Tracheophyta</taxon>
        <taxon>Spermatophyta</taxon>
        <taxon>Magnoliopsida</taxon>
        <taxon>eudicotyledons</taxon>
        <taxon>Gunneridae</taxon>
        <taxon>Pentapetalae</taxon>
        <taxon>rosids</taxon>
        <taxon>malvids</taxon>
        <taxon>Brassicales</taxon>
        <taxon>Brassicaceae</taxon>
        <taxon>Eutremeae</taxon>
        <taxon>Eutrema</taxon>
    </lineage>
</organism>
<dbReference type="Gene3D" id="2.120.10.80">
    <property type="entry name" value="Kelch-type beta propeller"/>
    <property type="match status" value="1"/>
</dbReference>
<feature type="region of interest" description="Disordered" evidence="1">
    <location>
        <begin position="1"/>
        <end position="23"/>
    </location>
</feature>
<dbReference type="OrthoDB" id="45365at2759"/>
<accession>V4KL88</accession>
<dbReference type="SUPFAM" id="SSF81383">
    <property type="entry name" value="F-box domain"/>
    <property type="match status" value="1"/>
</dbReference>
<dbReference type="eggNOG" id="KOG1072">
    <property type="taxonomic scope" value="Eukaryota"/>
</dbReference>
<evidence type="ECO:0000259" key="2">
    <source>
        <dbReference type="PROSITE" id="PS50181"/>
    </source>
</evidence>
<dbReference type="Pfam" id="PF00646">
    <property type="entry name" value="F-box"/>
    <property type="match status" value="1"/>
</dbReference>
<gene>
    <name evidence="3" type="ORF">EUTSA_v10029520mg</name>
</gene>
<dbReference type="InterPro" id="IPR015915">
    <property type="entry name" value="Kelch-typ_b-propeller"/>
</dbReference>
<dbReference type="SUPFAM" id="SSF117281">
    <property type="entry name" value="Kelch motif"/>
    <property type="match status" value="1"/>
</dbReference>
<evidence type="ECO:0000313" key="4">
    <source>
        <dbReference type="Proteomes" id="UP000030689"/>
    </source>
</evidence>
<dbReference type="KEGG" id="eus:EUTSA_v10029520mg"/>
<dbReference type="OMA" id="SKIICCA"/>
<dbReference type="PANTHER" id="PTHR24414:SF184">
    <property type="entry name" value="GALACTOSE OXIDASE_KELCH REPEAT SUPERFAMILY PROTEIN"/>
    <property type="match status" value="1"/>
</dbReference>
<dbReference type="EMBL" id="KI517537">
    <property type="protein sequence ID" value="ESQ38670.1"/>
    <property type="molecule type" value="Genomic_DNA"/>
</dbReference>
<dbReference type="InterPro" id="IPR050354">
    <property type="entry name" value="F-box/kelch-repeat_ARATH"/>
</dbReference>
<dbReference type="Gramene" id="ESQ38670">
    <property type="protein sequence ID" value="ESQ38670"/>
    <property type="gene ID" value="EUTSA_v10029520mg"/>
</dbReference>
<dbReference type="PROSITE" id="PS50181">
    <property type="entry name" value="FBOX"/>
    <property type="match status" value="1"/>
</dbReference>
<keyword evidence="4" id="KW-1185">Reference proteome</keyword>
<evidence type="ECO:0000313" key="3">
    <source>
        <dbReference type="EMBL" id="ESQ38670.1"/>
    </source>
</evidence>
<dbReference type="AlphaFoldDB" id="V4KL88"/>
<feature type="domain" description="F-box" evidence="2">
    <location>
        <begin position="18"/>
        <end position="64"/>
    </location>
</feature>
<dbReference type="STRING" id="72664.V4KL88"/>
<protein>
    <recommendedName>
        <fullName evidence="2">F-box domain-containing protein</fullName>
    </recommendedName>
</protein>
<dbReference type="InterPro" id="IPR057499">
    <property type="entry name" value="Kelch_FKB95"/>
</dbReference>
<sequence>MSSKVTSTDKEQSPESPPSRITSLPDDIIVDIIARVPRGNFPKICLVSKSFRSIIASSGLYKRRSLLGFTEQYCLYAVLYNYDTDEYRSYILRRTVYNSNRLVIIRSFPSMPCSASYLTVGSKIYVVDSSSFLSIDCRTHMVQPITQIPKPMSDKVSGIDGNIYLIGNRLVSRNMWKWNRVVMVLKTQTMIMPDLELYTICSDAVVMEDKIYMRDSENSFVYRPKEIKWERGDMLNSRDWNHWCAVGEWERDDMLNSRDWNHACAVGDLLCYYDVSEKMLRAYDTKERCWRVVNGLEKSLPRPSTLWCNMVSYDGKLAMFFHKYIYNKVRDDLISIWCAEIALERRQGGEIWGTVLWYDAVIEGSFAMVKCLAVPVG</sequence>
<name>V4KL88_EUTSA</name>
<dbReference type="InterPro" id="IPR036047">
    <property type="entry name" value="F-box-like_dom_sf"/>
</dbReference>
<dbReference type="Pfam" id="PF25210">
    <property type="entry name" value="Kelch_FKB95"/>
    <property type="match status" value="1"/>
</dbReference>
<evidence type="ECO:0000256" key="1">
    <source>
        <dbReference type="SAM" id="MobiDB-lite"/>
    </source>
</evidence>
<dbReference type="SMART" id="SM00256">
    <property type="entry name" value="FBOX"/>
    <property type="match status" value="1"/>
</dbReference>
<proteinExistence type="predicted"/>
<reference evidence="3 4" key="1">
    <citation type="journal article" date="2013" name="Front. Plant Sci.">
        <title>The Reference Genome of the Halophytic Plant Eutrema salsugineum.</title>
        <authorList>
            <person name="Yang R."/>
            <person name="Jarvis D.E."/>
            <person name="Chen H."/>
            <person name="Beilstein M.A."/>
            <person name="Grimwood J."/>
            <person name="Jenkins J."/>
            <person name="Shu S."/>
            <person name="Prochnik S."/>
            <person name="Xin M."/>
            <person name="Ma C."/>
            <person name="Schmutz J."/>
            <person name="Wing R.A."/>
            <person name="Mitchell-Olds T."/>
            <person name="Schumaker K.S."/>
            <person name="Wang X."/>
        </authorList>
    </citation>
    <scope>NUCLEOTIDE SEQUENCE [LARGE SCALE GENOMIC DNA]</scope>
</reference>
<dbReference type="PANTHER" id="PTHR24414">
    <property type="entry name" value="F-BOX/KELCH-REPEAT PROTEIN SKIP4"/>
    <property type="match status" value="1"/>
</dbReference>
<dbReference type="InterPro" id="IPR001810">
    <property type="entry name" value="F-box_dom"/>
</dbReference>
<dbReference type="Proteomes" id="UP000030689">
    <property type="component" value="Unassembled WGS sequence"/>
</dbReference>